<sequence length="354" mass="38332">MDQVERQPDAHHQLFALLARNGIADGALQIHTSQQTEANYRQQLNVPDAGLADLTVQAKLNDKSQYDIVGITLHVLSSGNTESIRLGAPAPALTSAAPQPMADRLAAQSSRGQLTQALIGQSAPHGFPPAPQSSAAGPSGPAVSHDAGVPAINDEPLYGVHTHGAEAEVRFLKEPPKEVAQMCKLAIDLIGKSFPPGFNHIDFDFYGRGNNSLRGVTTSDGNRSKVSIGLIPSDDWEDDYEMHGMIAFTAFHEAFLHALPDLRTASRGAPGTTEQQDHDIILMPPDETNALHQAVKAALPSIPEHIKQYFLDAYVDDVGEEKSTNDRADEQATEQWHQQLSAHLNNLDSDFWRG</sequence>
<evidence type="ECO:0000313" key="3">
    <source>
        <dbReference type="Proteomes" id="UP000805841"/>
    </source>
</evidence>
<dbReference type="Proteomes" id="UP000805841">
    <property type="component" value="Unassembled WGS sequence"/>
</dbReference>
<feature type="compositionally biased region" description="Low complexity" evidence="1">
    <location>
        <begin position="132"/>
        <end position="144"/>
    </location>
</feature>
<evidence type="ECO:0000313" key="2">
    <source>
        <dbReference type="EMBL" id="MBD1599114.1"/>
    </source>
</evidence>
<comment type="caution">
    <text evidence="2">The sequence shown here is derived from an EMBL/GenBank/DDBJ whole genome shotgun (WGS) entry which is preliminary data.</text>
</comment>
<dbReference type="RefSeq" id="WP_190420116.1">
    <property type="nucleotide sequence ID" value="NZ_JAAOCA010000011.1"/>
</dbReference>
<accession>A0ABR7Z138</accession>
<dbReference type="EMBL" id="JAAOCA010000011">
    <property type="protein sequence ID" value="MBD1599114.1"/>
    <property type="molecule type" value="Genomic_DNA"/>
</dbReference>
<protein>
    <submittedName>
        <fullName evidence="2">Uncharacterized protein</fullName>
    </submittedName>
</protein>
<name>A0ABR7Z138_9PSED</name>
<reference evidence="2 3" key="1">
    <citation type="journal article" date="2020" name="Insects">
        <title>Bacteria Belonging to Pseudomonas typographi sp. nov. from the Bark Beetle Ips typographus Have Genomic Potential to Aid in the Host Ecology.</title>
        <authorList>
            <person name="Peral-Aranega E."/>
            <person name="Saati-Santamaria Z."/>
            <person name="Kolarik M."/>
            <person name="Rivas R."/>
            <person name="Garcia-Fraile P."/>
        </authorList>
    </citation>
    <scope>NUCLEOTIDE SEQUENCE [LARGE SCALE GENOMIC DNA]</scope>
    <source>
        <strain evidence="2 3">CA3A</strain>
    </source>
</reference>
<keyword evidence="3" id="KW-1185">Reference proteome</keyword>
<organism evidence="2 3">
    <name type="scientific">Pseudomonas typographi</name>
    <dbReference type="NCBI Taxonomy" id="2715964"/>
    <lineage>
        <taxon>Bacteria</taxon>
        <taxon>Pseudomonadati</taxon>
        <taxon>Pseudomonadota</taxon>
        <taxon>Gammaproteobacteria</taxon>
        <taxon>Pseudomonadales</taxon>
        <taxon>Pseudomonadaceae</taxon>
        <taxon>Pseudomonas</taxon>
    </lineage>
</organism>
<proteinExistence type="predicted"/>
<evidence type="ECO:0000256" key="1">
    <source>
        <dbReference type="SAM" id="MobiDB-lite"/>
    </source>
</evidence>
<feature type="region of interest" description="Disordered" evidence="1">
    <location>
        <begin position="121"/>
        <end position="148"/>
    </location>
</feature>
<gene>
    <name evidence="2" type="ORF">HAQ05_10405</name>
</gene>